<accession>A0A8D8RZ49</accession>
<dbReference type="AlphaFoldDB" id="A0A8D8RZ49"/>
<proteinExistence type="predicted"/>
<keyword evidence="1" id="KW-0472">Membrane</keyword>
<evidence type="ECO:0000313" key="2">
    <source>
        <dbReference type="EMBL" id="CAG6658432.1"/>
    </source>
</evidence>
<protein>
    <submittedName>
        <fullName evidence="2">Uncharacterized protein</fullName>
    </submittedName>
</protein>
<keyword evidence="1" id="KW-0812">Transmembrane</keyword>
<name>A0A8D8RZ49_9HEMI</name>
<reference evidence="2" key="1">
    <citation type="submission" date="2021-05" db="EMBL/GenBank/DDBJ databases">
        <authorList>
            <person name="Alioto T."/>
            <person name="Alioto T."/>
            <person name="Gomez Garrido J."/>
        </authorList>
    </citation>
    <scope>NUCLEOTIDE SEQUENCE</scope>
</reference>
<sequence>MLCRWIRQKKNSLSFWDNLLLFSILLYKNVSCFNKEIMVFLSERTNFCCQLKLLWCLLCSKLLIMLIPHCWLTIRRSSGASILIFLNLFSYFYYGASRKLFKMGFNF</sequence>
<keyword evidence="1" id="KW-1133">Transmembrane helix</keyword>
<feature type="transmembrane region" description="Helical" evidence="1">
    <location>
        <begin position="80"/>
        <end position="96"/>
    </location>
</feature>
<evidence type="ECO:0000256" key="1">
    <source>
        <dbReference type="SAM" id="Phobius"/>
    </source>
</evidence>
<feature type="transmembrane region" description="Helical" evidence="1">
    <location>
        <begin position="53"/>
        <end position="74"/>
    </location>
</feature>
<organism evidence="2">
    <name type="scientific">Cacopsylla melanoneura</name>
    <dbReference type="NCBI Taxonomy" id="428564"/>
    <lineage>
        <taxon>Eukaryota</taxon>
        <taxon>Metazoa</taxon>
        <taxon>Ecdysozoa</taxon>
        <taxon>Arthropoda</taxon>
        <taxon>Hexapoda</taxon>
        <taxon>Insecta</taxon>
        <taxon>Pterygota</taxon>
        <taxon>Neoptera</taxon>
        <taxon>Paraneoptera</taxon>
        <taxon>Hemiptera</taxon>
        <taxon>Sternorrhyncha</taxon>
        <taxon>Psylloidea</taxon>
        <taxon>Psyllidae</taxon>
        <taxon>Psyllinae</taxon>
        <taxon>Cacopsylla</taxon>
    </lineage>
</organism>
<dbReference type="EMBL" id="HBUF01191208">
    <property type="protein sequence ID" value="CAG6658432.1"/>
    <property type="molecule type" value="Transcribed_RNA"/>
</dbReference>